<feature type="repeat" description="TPR" evidence="8">
    <location>
        <begin position="365"/>
        <end position="398"/>
    </location>
</feature>
<dbReference type="SUPFAM" id="SSF54534">
    <property type="entry name" value="FKBP-like"/>
    <property type="match status" value="2"/>
</dbReference>
<proteinExistence type="predicted"/>
<protein>
    <recommendedName>
        <fullName evidence="2 7">peptidylprolyl isomerase</fullName>
        <ecNumber evidence="2 7">5.2.1.8</ecNumber>
    </recommendedName>
</protein>
<evidence type="ECO:0000256" key="8">
    <source>
        <dbReference type="PROSITE-ProRule" id="PRU00339"/>
    </source>
</evidence>
<dbReference type="SMART" id="SM00028">
    <property type="entry name" value="TPR"/>
    <property type="match status" value="3"/>
</dbReference>
<dbReference type="InterPro" id="IPR050754">
    <property type="entry name" value="FKBP4/5/8-like"/>
</dbReference>
<comment type="caution">
    <text evidence="11">The sequence shown here is derived from an EMBL/GenBank/DDBJ whole genome shotgun (WGS) entry which is preliminary data.</text>
</comment>
<dbReference type="InterPro" id="IPR046357">
    <property type="entry name" value="PPIase_dom_sf"/>
</dbReference>
<organism evidence="11 12">
    <name type="scientific">Blomia tropicalis</name>
    <name type="common">Mite</name>
    <dbReference type="NCBI Taxonomy" id="40697"/>
    <lineage>
        <taxon>Eukaryota</taxon>
        <taxon>Metazoa</taxon>
        <taxon>Ecdysozoa</taxon>
        <taxon>Arthropoda</taxon>
        <taxon>Chelicerata</taxon>
        <taxon>Arachnida</taxon>
        <taxon>Acari</taxon>
        <taxon>Acariformes</taxon>
        <taxon>Sarcoptiformes</taxon>
        <taxon>Astigmata</taxon>
        <taxon>Glycyphagoidea</taxon>
        <taxon>Echimyopodidae</taxon>
        <taxon>Blomia</taxon>
    </lineage>
</organism>
<evidence type="ECO:0000256" key="4">
    <source>
        <dbReference type="ARBA" id="ARBA00022803"/>
    </source>
</evidence>
<dbReference type="FunFam" id="1.25.40.10:FF:000008">
    <property type="entry name" value="Peptidylprolyl isomerase"/>
    <property type="match status" value="1"/>
</dbReference>
<reference evidence="11" key="1">
    <citation type="submission" date="2022-12" db="EMBL/GenBank/DDBJ databases">
        <title>Genome assemblies of Blomia tropicalis.</title>
        <authorList>
            <person name="Cui Y."/>
        </authorList>
    </citation>
    <scope>NUCLEOTIDE SEQUENCE</scope>
    <source>
        <tissue evidence="11">Adult mites</tissue>
    </source>
</reference>
<evidence type="ECO:0000256" key="9">
    <source>
        <dbReference type="SAM" id="MobiDB-lite"/>
    </source>
</evidence>
<keyword evidence="4 8" id="KW-0802">TPR repeat</keyword>
<name>A0A9Q0M5Z6_BLOTA</name>
<dbReference type="Gene3D" id="3.10.50.40">
    <property type="match status" value="2"/>
</dbReference>
<sequence>MDIDSFETPSNSKGSDFSTSESSNESGELNVEVDISPNKDGKLLKTLIKKGKGWQNPNNGDKVSVHYVGKLLDGTKFDSSRDRNEHFDFILGAKQVIQGWDIAVRTMKRSEIASFKIDSSLAYGDSGSPPTIPPNATLVFEIELFDWTLEDITKKKDGGIYKRILIDGTGFDTPNKGATCNIYYSGMYEDKIFEEREVTFYLGEGSEENLVPAIEIAVRKMKKGEKCEIIANPHYTFGEGTGKPEFNIPDSYTELKFEILLKSFEKVKETYEMDNGERIEQANLVKTKGTKYFKESKFKLAIKQYKRVIQFIGFVDDFDSDLKPRARETLLAGYLNLAMCYLKISNFSDAQKNCEKGLEIDSKNEKGLFRRGLAFLGQNDYDLAKKDFVSLLEIDPTNTAAKSKILECNSKIKEHREIEKMRYKNMFVKKETAVEKDKPLKTALDGDVASSSTTSS</sequence>
<dbReference type="OMA" id="FGAEGNE"/>
<dbReference type="AlphaFoldDB" id="A0A9Q0M5Z6"/>
<feature type="domain" description="PPIase FKBP-type" evidence="10">
    <location>
        <begin position="60"/>
        <end position="148"/>
    </location>
</feature>
<feature type="domain" description="PPIase FKBP-type" evidence="10">
    <location>
        <begin position="177"/>
        <end position="265"/>
    </location>
</feature>
<dbReference type="FunFam" id="3.10.50.40:FF:000013">
    <property type="entry name" value="Peptidylprolyl isomerase"/>
    <property type="match status" value="1"/>
</dbReference>
<dbReference type="Pfam" id="PF00254">
    <property type="entry name" value="FKBP_C"/>
    <property type="match status" value="2"/>
</dbReference>
<dbReference type="GO" id="GO:0003755">
    <property type="term" value="F:peptidyl-prolyl cis-trans isomerase activity"/>
    <property type="evidence" value="ECO:0007669"/>
    <property type="project" value="UniProtKB-KW"/>
</dbReference>
<evidence type="ECO:0000256" key="2">
    <source>
        <dbReference type="ARBA" id="ARBA00013194"/>
    </source>
</evidence>
<evidence type="ECO:0000256" key="3">
    <source>
        <dbReference type="ARBA" id="ARBA00022737"/>
    </source>
</evidence>
<dbReference type="EMBL" id="JAPWDV010000002">
    <property type="protein sequence ID" value="KAJ6220036.1"/>
    <property type="molecule type" value="Genomic_DNA"/>
</dbReference>
<gene>
    <name evidence="11" type="ORF">RDWZM_005848</name>
</gene>
<dbReference type="FunFam" id="3.10.50.40:FF:000006">
    <property type="entry name" value="Peptidyl-prolyl cis-trans isomerase"/>
    <property type="match status" value="1"/>
</dbReference>
<dbReference type="PROSITE" id="PS50005">
    <property type="entry name" value="TPR"/>
    <property type="match status" value="2"/>
</dbReference>
<feature type="compositionally biased region" description="Low complexity" evidence="9">
    <location>
        <begin position="15"/>
        <end position="28"/>
    </location>
</feature>
<dbReference type="InterPro" id="IPR011990">
    <property type="entry name" value="TPR-like_helical_dom_sf"/>
</dbReference>
<feature type="region of interest" description="Disordered" evidence="9">
    <location>
        <begin position="1"/>
        <end position="35"/>
    </location>
</feature>
<dbReference type="InterPro" id="IPR019734">
    <property type="entry name" value="TPR_rpt"/>
</dbReference>
<dbReference type="SUPFAM" id="SSF48452">
    <property type="entry name" value="TPR-like"/>
    <property type="match status" value="1"/>
</dbReference>
<evidence type="ECO:0000256" key="6">
    <source>
        <dbReference type="ARBA" id="ARBA00023235"/>
    </source>
</evidence>
<accession>A0A9Q0M5Z6</accession>
<keyword evidence="6 7" id="KW-0413">Isomerase</keyword>
<evidence type="ECO:0000313" key="11">
    <source>
        <dbReference type="EMBL" id="KAJ6220036.1"/>
    </source>
</evidence>
<keyword evidence="12" id="KW-1185">Reference proteome</keyword>
<keyword evidence="3" id="KW-0677">Repeat</keyword>
<evidence type="ECO:0000259" key="10">
    <source>
        <dbReference type="PROSITE" id="PS50059"/>
    </source>
</evidence>
<dbReference type="Gene3D" id="1.25.40.10">
    <property type="entry name" value="Tetratricopeptide repeat domain"/>
    <property type="match status" value="1"/>
</dbReference>
<dbReference type="Pfam" id="PF13181">
    <property type="entry name" value="TPR_8"/>
    <property type="match status" value="2"/>
</dbReference>
<keyword evidence="5 7" id="KW-0697">Rotamase</keyword>
<dbReference type="Proteomes" id="UP001142055">
    <property type="component" value="Chromosome 2"/>
</dbReference>
<dbReference type="InterPro" id="IPR001179">
    <property type="entry name" value="PPIase_FKBP_dom"/>
</dbReference>
<evidence type="ECO:0000313" key="12">
    <source>
        <dbReference type="Proteomes" id="UP001142055"/>
    </source>
</evidence>
<evidence type="ECO:0000256" key="1">
    <source>
        <dbReference type="ARBA" id="ARBA00000971"/>
    </source>
</evidence>
<evidence type="ECO:0000256" key="5">
    <source>
        <dbReference type="ARBA" id="ARBA00023110"/>
    </source>
</evidence>
<dbReference type="PANTHER" id="PTHR46512">
    <property type="entry name" value="PEPTIDYLPROLYL ISOMERASE"/>
    <property type="match status" value="1"/>
</dbReference>
<feature type="repeat" description="TPR" evidence="8">
    <location>
        <begin position="331"/>
        <end position="364"/>
    </location>
</feature>
<dbReference type="PANTHER" id="PTHR46512:SF9">
    <property type="entry name" value="PEPTIDYLPROLYL ISOMERASE"/>
    <property type="match status" value="1"/>
</dbReference>
<dbReference type="PROSITE" id="PS50059">
    <property type="entry name" value="FKBP_PPIASE"/>
    <property type="match status" value="2"/>
</dbReference>
<comment type="catalytic activity">
    <reaction evidence="1 7">
        <text>[protein]-peptidylproline (omega=180) = [protein]-peptidylproline (omega=0)</text>
        <dbReference type="Rhea" id="RHEA:16237"/>
        <dbReference type="Rhea" id="RHEA-COMP:10747"/>
        <dbReference type="Rhea" id="RHEA-COMP:10748"/>
        <dbReference type="ChEBI" id="CHEBI:83833"/>
        <dbReference type="ChEBI" id="CHEBI:83834"/>
        <dbReference type="EC" id="5.2.1.8"/>
    </reaction>
</comment>
<dbReference type="EC" id="5.2.1.8" evidence="2 7"/>
<evidence type="ECO:0000256" key="7">
    <source>
        <dbReference type="PROSITE-ProRule" id="PRU00277"/>
    </source>
</evidence>